<dbReference type="RefSeq" id="WP_199468949.1">
    <property type="nucleotide sequence ID" value="NZ_JAEMNX010000015.1"/>
</dbReference>
<dbReference type="EMBL" id="JAEMNX010000015">
    <property type="protein sequence ID" value="MBJ7538539.1"/>
    <property type="molecule type" value="Genomic_DNA"/>
</dbReference>
<evidence type="ECO:0000313" key="1">
    <source>
        <dbReference type="EMBL" id="MBJ7538539.1"/>
    </source>
</evidence>
<comment type="caution">
    <text evidence="1">The sequence shown here is derived from an EMBL/GenBank/DDBJ whole genome shotgun (WGS) entry which is preliminary data.</text>
</comment>
<sequence>MDFDKLTDEEILNIANPLMDNLMEGSSERSHQKHTRDFTDRLKAIVTEENLLKQWKENKIGEFSKREFLSIIHKSDSIFVLWKQWFTNSHEEFLAEICIVEQAGKLLVDHVWIR</sequence>
<evidence type="ECO:0000313" key="2">
    <source>
        <dbReference type="Proteomes" id="UP000628710"/>
    </source>
</evidence>
<proteinExistence type="predicted"/>
<gene>
    <name evidence="1" type="ORF">I8J31_12710</name>
</gene>
<accession>A0A934MWT6</accession>
<keyword evidence="2" id="KW-1185">Reference proteome</keyword>
<protein>
    <submittedName>
        <fullName evidence="1">Uncharacterized protein</fullName>
    </submittedName>
</protein>
<dbReference type="AlphaFoldDB" id="A0A934MWT6"/>
<dbReference type="Proteomes" id="UP000628710">
    <property type="component" value="Unassembled WGS sequence"/>
</dbReference>
<reference evidence="1" key="1">
    <citation type="submission" date="2020-12" db="EMBL/GenBank/DDBJ databases">
        <title>Marinomonas arctica sp. nov., a psychrotolerant bacterium isolated from the Arctic.</title>
        <authorList>
            <person name="Zhang Y."/>
        </authorList>
    </citation>
    <scope>NUCLEOTIDE SEQUENCE</scope>
    <source>
        <strain evidence="1">C1424</strain>
    </source>
</reference>
<organism evidence="1 2">
    <name type="scientific">Marinomonas transparens</name>
    <dbReference type="NCBI Taxonomy" id="2795388"/>
    <lineage>
        <taxon>Bacteria</taxon>
        <taxon>Pseudomonadati</taxon>
        <taxon>Pseudomonadota</taxon>
        <taxon>Gammaproteobacteria</taxon>
        <taxon>Oceanospirillales</taxon>
        <taxon>Oceanospirillaceae</taxon>
        <taxon>Marinomonas</taxon>
    </lineage>
</organism>
<name>A0A934MWT6_9GAMM</name>